<organism evidence="3 4">
    <name type="scientific">Hyalella azteca</name>
    <name type="common">Amphipod</name>
    <dbReference type="NCBI Taxonomy" id="294128"/>
    <lineage>
        <taxon>Eukaryota</taxon>
        <taxon>Metazoa</taxon>
        <taxon>Ecdysozoa</taxon>
        <taxon>Arthropoda</taxon>
        <taxon>Crustacea</taxon>
        <taxon>Multicrustacea</taxon>
        <taxon>Malacostraca</taxon>
        <taxon>Eumalacostraca</taxon>
        <taxon>Peracarida</taxon>
        <taxon>Amphipoda</taxon>
        <taxon>Senticaudata</taxon>
        <taxon>Talitrida</taxon>
        <taxon>Talitroidea</taxon>
        <taxon>Hyalellidae</taxon>
        <taxon>Hyalella</taxon>
    </lineage>
</organism>
<feature type="region of interest" description="Disordered" evidence="2">
    <location>
        <begin position="357"/>
        <end position="384"/>
    </location>
</feature>
<dbReference type="AlphaFoldDB" id="A0A8B7NJK2"/>
<dbReference type="OMA" id="KEITHAG"/>
<evidence type="ECO:0000313" key="4">
    <source>
        <dbReference type="RefSeq" id="XP_018013830.1"/>
    </source>
</evidence>
<reference evidence="4" key="1">
    <citation type="submission" date="2025-08" db="UniProtKB">
        <authorList>
            <consortium name="RefSeq"/>
        </authorList>
    </citation>
    <scope>IDENTIFICATION</scope>
    <source>
        <tissue evidence="4">Whole organism</tissue>
    </source>
</reference>
<protein>
    <submittedName>
        <fullName evidence="4">Uncharacterized protein LOC108670851</fullName>
    </submittedName>
</protein>
<dbReference type="KEGG" id="hazt:108670851"/>
<dbReference type="RefSeq" id="XP_018013830.1">
    <property type="nucleotide sequence ID" value="XM_018158341.2"/>
</dbReference>
<feature type="coiled-coil region" evidence="1">
    <location>
        <begin position="125"/>
        <end position="152"/>
    </location>
</feature>
<evidence type="ECO:0000313" key="3">
    <source>
        <dbReference type="Proteomes" id="UP000694843"/>
    </source>
</evidence>
<gene>
    <name evidence="4" type="primary">LOC108670851</name>
</gene>
<dbReference type="GeneID" id="108670851"/>
<dbReference type="Proteomes" id="UP000694843">
    <property type="component" value="Unplaced"/>
</dbReference>
<evidence type="ECO:0000256" key="2">
    <source>
        <dbReference type="SAM" id="MobiDB-lite"/>
    </source>
</evidence>
<keyword evidence="3" id="KW-1185">Reference proteome</keyword>
<dbReference type="OrthoDB" id="6404058at2759"/>
<evidence type="ECO:0000256" key="1">
    <source>
        <dbReference type="SAM" id="Coils"/>
    </source>
</evidence>
<keyword evidence="1" id="KW-0175">Coiled coil</keyword>
<proteinExistence type="predicted"/>
<sequence>MKDFIGVVFGDNSNSVVPKRWLTPGSSSSETKSCFWPSKNAHAKAKANAEPNSKWPTYNCRILTEASTFERCEKKMYTLTDGSTSADDEAAQPLIRPVPVLSFTPTSAPRKCIAQQCGTFPEEWMERIGSMIGELTNKIDRVEKNQNKLERHVSKHIAMAESKSLGATEALPAPATSMTELDNMAKDPNLIQKLQPYIGCNSKMTTRRLLKRCMSRDLALQFSFTGLGERRTATKQAFGGHLLCTRILGDAAALQMKDTREVLVSHIQTALRGARDWDGGRKLRLDAAASLSGVGSSTLPATASIDIVHGTVTTCTSPAGSTGGPRSPAFLPSDVFIHDIEGAGAGAETDAAIDELLSSSASERNENKSSSIGDENLSNDSSDS</sequence>
<name>A0A8B7NJK2_HYAAZ</name>
<accession>A0A8B7NJK2</accession>